<dbReference type="Proteomes" id="UP000024376">
    <property type="component" value="Unassembled WGS sequence"/>
</dbReference>
<proteinExistence type="predicted"/>
<dbReference type="EMBL" id="KI911143">
    <property type="protein sequence ID" value="ETS03378.1"/>
    <property type="molecule type" value="Genomic_DNA"/>
</dbReference>
<evidence type="ECO:0000313" key="2">
    <source>
        <dbReference type="EMBL" id="ETS03378.1"/>
    </source>
</evidence>
<dbReference type="AlphaFoldDB" id="A0A024SEA8"/>
<accession>A0A024SEA8</accession>
<name>A0A024SEA8_HYPJR</name>
<feature type="compositionally biased region" description="Acidic residues" evidence="1">
    <location>
        <begin position="434"/>
        <end position="452"/>
    </location>
</feature>
<dbReference type="HOGENOM" id="CLU_631670_0_0_1"/>
<organism evidence="2 3">
    <name type="scientific">Hypocrea jecorina (strain ATCC 56765 / BCRC 32924 / NRRL 11460 / Rut C-30)</name>
    <name type="common">Trichoderma reesei</name>
    <dbReference type="NCBI Taxonomy" id="1344414"/>
    <lineage>
        <taxon>Eukaryota</taxon>
        <taxon>Fungi</taxon>
        <taxon>Dikarya</taxon>
        <taxon>Ascomycota</taxon>
        <taxon>Pezizomycotina</taxon>
        <taxon>Sordariomycetes</taxon>
        <taxon>Hypocreomycetidae</taxon>
        <taxon>Hypocreales</taxon>
        <taxon>Hypocreaceae</taxon>
        <taxon>Trichoderma</taxon>
    </lineage>
</organism>
<gene>
    <name evidence="2" type="ORF">M419DRAFT_24366</name>
</gene>
<dbReference type="KEGG" id="trr:M419DRAFT_24366"/>
<evidence type="ECO:0000256" key="1">
    <source>
        <dbReference type="SAM" id="MobiDB-lite"/>
    </source>
</evidence>
<evidence type="ECO:0000313" key="3">
    <source>
        <dbReference type="Proteomes" id="UP000024376"/>
    </source>
</evidence>
<protein>
    <submittedName>
        <fullName evidence="2">Uncharacterized protein</fullName>
    </submittedName>
</protein>
<reference evidence="3" key="1">
    <citation type="journal article" date="2013" name="Ind. Biotechnol.">
        <title>Comparative genomics analysis of Trichoderma reesei strains.</title>
        <authorList>
            <person name="Koike H."/>
            <person name="Aerts A."/>
            <person name="LaButti K."/>
            <person name="Grigoriev I.V."/>
            <person name="Baker S.E."/>
        </authorList>
    </citation>
    <scope>NUCLEOTIDE SEQUENCE [LARGE SCALE GENOMIC DNA]</scope>
    <source>
        <strain evidence="3">ATCC 56765 / BCRC 32924 / NRRL 11460 / Rut C-30</strain>
    </source>
</reference>
<dbReference type="OrthoDB" id="4583723at2759"/>
<sequence length="461" mass="51179">MPVPNPTTPLAENRAAAKRQAVTTVSIVALILILWPERFIILRNLCLVPVVAWATALVFDLKHGALDAWDGVPAWLKRIIGADDNNSGSNNNNYSNNYSRRNESIHMRNRQHASPMKLSDYVLTHLGNSVSLIMSEAVRLWELARPILAEWARQAIQWLNSQTSISQASSSASSKKPAPKFTQYYGILVKAPRGPDIPPPFAPLFQMRDVPGSFDSRESKHGATVPSVLSSWDAECRLSLVLVEKTVWDDGHLTLRRKLSTGTNWSLSPPGRGKFDKQMEKPEFGQIKGIDVVGLGDGEYDALHKCRQCFQLLSQDWKYTRMLWDDVDFAVILGLLVLGPAAAAKCVELYRSLCQLREKQAGAGTRGAPGLSPLLVAAATGSLAAPFALPLMAAAAAAAAMKKGGKNGMPEQRRKAYRSLTVQFPELKVLFEEEEGEQREEEEWKEEEEDYYNEAFSPFDW</sequence>
<feature type="region of interest" description="Disordered" evidence="1">
    <location>
        <begin position="434"/>
        <end position="461"/>
    </location>
</feature>